<dbReference type="Proteomes" id="UP001324115">
    <property type="component" value="Unassembled WGS sequence"/>
</dbReference>
<dbReference type="SUPFAM" id="SSF81383">
    <property type="entry name" value="F-box domain"/>
    <property type="match status" value="1"/>
</dbReference>
<dbReference type="CDD" id="cd22157">
    <property type="entry name" value="F-box_AtFBW1-like"/>
    <property type="match status" value="1"/>
</dbReference>
<evidence type="ECO:0000313" key="2">
    <source>
        <dbReference type="EMBL" id="KAK4587870.1"/>
    </source>
</evidence>
<dbReference type="EMBL" id="JAXUIC010000005">
    <property type="protein sequence ID" value="KAK4587870.1"/>
    <property type="molecule type" value="Genomic_DNA"/>
</dbReference>
<dbReference type="PROSITE" id="PS50181">
    <property type="entry name" value="FBOX"/>
    <property type="match status" value="1"/>
</dbReference>
<dbReference type="PANTHER" id="PTHR31672:SF13">
    <property type="entry name" value="F-BOX PROTEIN CPR30-LIKE"/>
    <property type="match status" value="1"/>
</dbReference>
<dbReference type="InterPro" id="IPR006527">
    <property type="entry name" value="F-box-assoc_dom_typ1"/>
</dbReference>
<dbReference type="SMART" id="SM00256">
    <property type="entry name" value="FBOX"/>
    <property type="match status" value="1"/>
</dbReference>
<reference evidence="2 3" key="1">
    <citation type="journal article" date="2023" name="G3 (Bethesda)">
        <title>A haplotype-resolved chromosome-scale genome for Quercus rubra L. provides insights into the genetics of adaptive traits for red oak species.</title>
        <authorList>
            <person name="Kapoor B."/>
            <person name="Jenkins J."/>
            <person name="Schmutz J."/>
            <person name="Zhebentyayeva T."/>
            <person name="Kuelheim C."/>
            <person name="Coggeshall M."/>
            <person name="Heim C."/>
            <person name="Lasky J.R."/>
            <person name="Leites L."/>
            <person name="Islam-Faridi N."/>
            <person name="Romero-Severson J."/>
            <person name="DeLeo V.L."/>
            <person name="Lucas S.M."/>
            <person name="Lazic D."/>
            <person name="Gailing O."/>
            <person name="Carlson J."/>
            <person name="Staton M."/>
        </authorList>
    </citation>
    <scope>NUCLEOTIDE SEQUENCE [LARGE SCALE GENOMIC DNA]</scope>
    <source>
        <strain evidence="2">Pseudo-F2</strain>
    </source>
</reference>
<gene>
    <name evidence="2" type="ORF">RGQ29_019034</name>
</gene>
<sequence length="389" mass="45295">MSDYLPPEVIGEILLGLPAKSVLRFRSVGKTWYSLISNSRFANAYLARSNQRPSPYFLFGRREHEKVCLSLHSNPAIDSSDFIEFHPPYEKTYLYAHIYDWSWNEVFQMVGSVNGLICLVDSHGELHEKYYLWNPSINRTVRLPFVRNLLSAKCNYCHGFGYHAPPNEYKVARIMHFDNTIAMVEICAFNGSREWHSFELSADFYLQGKASVFMNGRLHWLAQHYHEQEHYHEREDDTWHNFILSFDLGYEIGDENIGYHEVPVPKVLEIGDHYSLNWAQIAMLNGLLALHGQYSEGLDRKYDVWVMNEYGVESWTKLYSIDFGVRLGRVIGFKKNGEVLIITSNDKDLLLYKPNSQSIIWGLQKNYESSCFYLDNYVESLVLFDTDGV</sequence>
<dbReference type="InterPro" id="IPR036047">
    <property type="entry name" value="F-box-like_dom_sf"/>
</dbReference>
<evidence type="ECO:0000313" key="3">
    <source>
        <dbReference type="Proteomes" id="UP001324115"/>
    </source>
</evidence>
<organism evidence="2 3">
    <name type="scientific">Quercus rubra</name>
    <name type="common">Northern red oak</name>
    <name type="synonym">Quercus borealis</name>
    <dbReference type="NCBI Taxonomy" id="3512"/>
    <lineage>
        <taxon>Eukaryota</taxon>
        <taxon>Viridiplantae</taxon>
        <taxon>Streptophyta</taxon>
        <taxon>Embryophyta</taxon>
        <taxon>Tracheophyta</taxon>
        <taxon>Spermatophyta</taxon>
        <taxon>Magnoliopsida</taxon>
        <taxon>eudicotyledons</taxon>
        <taxon>Gunneridae</taxon>
        <taxon>Pentapetalae</taxon>
        <taxon>rosids</taxon>
        <taxon>fabids</taxon>
        <taxon>Fagales</taxon>
        <taxon>Fagaceae</taxon>
        <taxon>Quercus</taxon>
    </lineage>
</organism>
<comment type="caution">
    <text evidence="2">The sequence shown here is derived from an EMBL/GenBank/DDBJ whole genome shotgun (WGS) entry which is preliminary data.</text>
</comment>
<dbReference type="AlphaFoldDB" id="A0AAN7FBD5"/>
<evidence type="ECO:0000259" key="1">
    <source>
        <dbReference type="PROSITE" id="PS50181"/>
    </source>
</evidence>
<dbReference type="InterPro" id="IPR017451">
    <property type="entry name" value="F-box-assoc_interact_dom"/>
</dbReference>
<protein>
    <recommendedName>
        <fullName evidence="1">F-box domain-containing protein</fullName>
    </recommendedName>
</protein>
<feature type="domain" description="F-box" evidence="1">
    <location>
        <begin position="1"/>
        <end position="45"/>
    </location>
</feature>
<dbReference type="NCBIfam" id="TIGR01640">
    <property type="entry name" value="F_box_assoc_1"/>
    <property type="match status" value="1"/>
</dbReference>
<dbReference type="Gene3D" id="1.20.1280.50">
    <property type="match status" value="1"/>
</dbReference>
<dbReference type="InterPro" id="IPR050796">
    <property type="entry name" value="SCF_F-box_component"/>
</dbReference>
<dbReference type="PANTHER" id="PTHR31672">
    <property type="entry name" value="BNACNNG10540D PROTEIN"/>
    <property type="match status" value="1"/>
</dbReference>
<dbReference type="Pfam" id="PF00646">
    <property type="entry name" value="F-box"/>
    <property type="match status" value="1"/>
</dbReference>
<dbReference type="InterPro" id="IPR001810">
    <property type="entry name" value="F-box_dom"/>
</dbReference>
<keyword evidence="3" id="KW-1185">Reference proteome</keyword>
<accession>A0AAN7FBD5</accession>
<proteinExistence type="predicted"/>
<dbReference type="Pfam" id="PF07734">
    <property type="entry name" value="FBA_1"/>
    <property type="match status" value="1"/>
</dbReference>
<name>A0AAN7FBD5_QUERU</name>